<dbReference type="PROSITE" id="PS50885">
    <property type="entry name" value="HAMP"/>
    <property type="match status" value="1"/>
</dbReference>
<dbReference type="Pfam" id="PF00672">
    <property type="entry name" value="HAMP"/>
    <property type="match status" value="1"/>
</dbReference>
<evidence type="ECO:0000259" key="13">
    <source>
        <dbReference type="PROSITE" id="PS50885"/>
    </source>
</evidence>
<dbReference type="CDD" id="cd00082">
    <property type="entry name" value="HisKA"/>
    <property type="match status" value="1"/>
</dbReference>
<proteinExistence type="predicted"/>
<keyword evidence="10" id="KW-0472">Membrane</keyword>
<dbReference type="PROSITE" id="PS50109">
    <property type="entry name" value="HIS_KIN"/>
    <property type="match status" value="1"/>
</dbReference>
<dbReference type="Gene3D" id="3.40.50.2300">
    <property type="match status" value="2"/>
</dbReference>
<evidence type="ECO:0000259" key="11">
    <source>
        <dbReference type="PROSITE" id="PS50109"/>
    </source>
</evidence>
<comment type="catalytic activity">
    <reaction evidence="1">
        <text>ATP + protein L-histidine = ADP + protein N-phospho-L-histidine.</text>
        <dbReference type="EC" id="2.7.13.3"/>
    </reaction>
</comment>
<dbReference type="InterPro" id="IPR036890">
    <property type="entry name" value="HATPase_C_sf"/>
</dbReference>
<dbReference type="Gene3D" id="1.10.287.130">
    <property type="match status" value="1"/>
</dbReference>
<evidence type="ECO:0000256" key="10">
    <source>
        <dbReference type="SAM" id="Phobius"/>
    </source>
</evidence>
<evidence type="ECO:0000313" key="15">
    <source>
        <dbReference type="Proteomes" id="UP001203338"/>
    </source>
</evidence>
<dbReference type="SMART" id="SM00387">
    <property type="entry name" value="HATPase_c"/>
    <property type="match status" value="1"/>
</dbReference>
<evidence type="ECO:0000313" key="14">
    <source>
        <dbReference type="EMBL" id="MCL6271217.1"/>
    </source>
</evidence>
<name>A0ABT0PIJ6_9GAMM</name>
<keyword evidence="5" id="KW-0808">Transferase</keyword>
<feature type="domain" description="Response regulatory" evidence="12">
    <location>
        <begin position="675"/>
        <end position="796"/>
    </location>
</feature>
<dbReference type="InterPro" id="IPR033417">
    <property type="entry name" value="CHASE8"/>
</dbReference>
<keyword evidence="7" id="KW-0902">Two-component regulatory system</keyword>
<evidence type="ECO:0000256" key="7">
    <source>
        <dbReference type="ARBA" id="ARBA00023012"/>
    </source>
</evidence>
<dbReference type="EMBL" id="JAMFLX010000021">
    <property type="protein sequence ID" value="MCL6271217.1"/>
    <property type="molecule type" value="Genomic_DNA"/>
</dbReference>
<accession>A0ABT0PIJ6</accession>
<dbReference type="InterPro" id="IPR003660">
    <property type="entry name" value="HAMP_dom"/>
</dbReference>
<dbReference type="Proteomes" id="UP001203338">
    <property type="component" value="Unassembled WGS sequence"/>
</dbReference>
<dbReference type="SUPFAM" id="SSF158472">
    <property type="entry name" value="HAMP domain-like"/>
    <property type="match status" value="1"/>
</dbReference>
<comment type="subcellular location">
    <subcellularLocation>
        <location evidence="2">Membrane</location>
    </subcellularLocation>
</comment>
<feature type="domain" description="Histidine kinase" evidence="11">
    <location>
        <begin position="290"/>
        <end position="511"/>
    </location>
</feature>
<gene>
    <name evidence="14" type="ORF">M3P05_14925</name>
</gene>
<dbReference type="SMART" id="SM00388">
    <property type="entry name" value="HisKA"/>
    <property type="match status" value="1"/>
</dbReference>
<evidence type="ECO:0000256" key="5">
    <source>
        <dbReference type="ARBA" id="ARBA00022679"/>
    </source>
</evidence>
<dbReference type="SMART" id="SM00448">
    <property type="entry name" value="REC"/>
    <property type="match status" value="2"/>
</dbReference>
<dbReference type="InterPro" id="IPR003661">
    <property type="entry name" value="HisK_dim/P_dom"/>
</dbReference>
<keyword evidence="6" id="KW-0418">Kinase</keyword>
<feature type="transmembrane region" description="Helical" evidence="10">
    <location>
        <begin position="156"/>
        <end position="178"/>
    </location>
</feature>
<dbReference type="SUPFAM" id="SSF47384">
    <property type="entry name" value="Homodimeric domain of signal transducing histidine kinase"/>
    <property type="match status" value="1"/>
</dbReference>
<dbReference type="InterPro" id="IPR036097">
    <property type="entry name" value="HisK_dim/P_sf"/>
</dbReference>
<dbReference type="Pfam" id="PF00072">
    <property type="entry name" value="Response_reg"/>
    <property type="match status" value="2"/>
</dbReference>
<organism evidence="14 15">
    <name type="scientific">Parendozoicomonas callyspongiae</name>
    <dbReference type="NCBI Taxonomy" id="2942213"/>
    <lineage>
        <taxon>Bacteria</taxon>
        <taxon>Pseudomonadati</taxon>
        <taxon>Pseudomonadota</taxon>
        <taxon>Gammaproteobacteria</taxon>
        <taxon>Oceanospirillales</taxon>
        <taxon>Endozoicomonadaceae</taxon>
        <taxon>Parendozoicomonas</taxon>
    </lineage>
</organism>
<dbReference type="SMART" id="SM00304">
    <property type="entry name" value="HAMP"/>
    <property type="match status" value="1"/>
</dbReference>
<feature type="modified residue" description="4-aspartylphosphate" evidence="8">
    <location>
        <position position="725"/>
    </location>
</feature>
<protein>
    <recommendedName>
        <fullName evidence="3">histidine kinase</fullName>
        <ecNumber evidence="3">2.7.13.3</ecNumber>
    </recommendedName>
</protein>
<dbReference type="EC" id="2.7.13.3" evidence="3"/>
<dbReference type="RefSeq" id="WP_249700661.1">
    <property type="nucleotide sequence ID" value="NZ_JAMFLX010000021.1"/>
</dbReference>
<dbReference type="Gene3D" id="3.30.565.10">
    <property type="entry name" value="Histidine kinase-like ATPase, C-terminal domain"/>
    <property type="match status" value="1"/>
</dbReference>
<evidence type="ECO:0000256" key="4">
    <source>
        <dbReference type="ARBA" id="ARBA00022553"/>
    </source>
</evidence>
<dbReference type="SUPFAM" id="SSF52172">
    <property type="entry name" value="CheY-like"/>
    <property type="match status" value="2"/>
</dbReference>
<evidence type="ECO:0000256" key="9">
    <source>
        <dbReference type="SAM" id="Coils"/>
    </source>
</evidence>
<dbReference type="Pfam" id="PF00512">
    <property type="entry name" value="HisKA"/>
    <property type="match status" value="1"/>
</dbReference>
<dbReference type="CDD" id="cd17546">
    <property type="entry name" value="REC_hyHK_CKI1_RcsC-like"/>
    <property type="match status" value="1"/>
</dbReference>
<dbReference type="PANTHER" id="PTHR45339">
    <property type="entry name" value="HYBRID SIGNAL TRANSDUCTION HISTIDINE KINASE J"/>
    <property type="match status" value="1"/>
</dbReference>
<dbReference type="CDD" id="cd00156">
    <property type="entry name" value="REC"/>
    <property type="match status" value="1"/>
</dbReference>
<dbReference type="PRINTS" id="PR00344">
    <property type="entry name" value="BCTRLSENSOR"/>
</dbReference>
<dbReference type="InterPro" id="IPR001789">
    <property type="entry name" value="Sig_transdc_resp-reg_receiver"/>
</dbReference>
<feature type="transmembrane region" description="Helical" evidence="10">
    <location>
        <begin position="15"/>
        <end position="35"/>
    </location>
</feature>
<evidence type="ECO:0000259" key="12">
    <source>
        <dbReference type="PROSITE" id="PS50110"/>
    </source>
</evidence>
<feature type="coiled-coil region" evidence="9">
    <location>
        <begin position="228"/>
        <end position="284"/>
    </location>
</feature>
<keyword evidence="4 8" id="KW-0597">Phosphoprotein</keyword>
<evidence type="ECO:0000256" key="8">
    <source>
        <dbReference type="PROSITE-ProRule" id="PRU00169"/>
    </source>
</evidence>
<evidence type="ECO:0000256" key="3">
    <source>
        <dbReference type="ARBA" id="ARBA00012438"/>
    </source>
</evidence>
<dbReference type="Pfam" id="PF02518">
    <property type="entry name" value="HATPase_c"/>
    <property type="match status" value="1"/>
</dbReference>
<dbReference type="Gene3D" id="6.10.340.10">
    <property type="match status" value="1"/>
</dbReference>
<dbReference type="InterPro" id="IPR003594">
    <property type="entry name" value="HATPase_dom"/>
</dbReference>
<dbReference type="InterPro" id="IPR004358">
    <property type="entry name" value="Sig_transdc_His_kin-like_C"/>
</dbReference>
<evidence type="ECO:0000256" key="1">
    <source>
        <dbReference type="ARBA" id="ARBA00000085"/>
    </source>
</evidence>
<evidence type="ECO:0000256" key="2">
    <source>
        <dbReference type="ARBA" id="ARBA00004370"/>
    </source>
</evidence>
<dbReference type="PANTHER" id="PTHR45339:SF1">
    <property type="entry name" value="HYBRID SIGNAL TRANSDUCTION HISTIDINE KINASE J"/>
    <property type="match status" value="1"/>
</dbReference>
<dbReference type="Pfam" id="PF17152">
    <property type="entry name" value="CHASE8"/>
    <property type="match status" value="1"/>
</dbReference>
<evidence type="ECO:0000256" key="6">
    <source>
        <dbReference type="ARBA" id="ARBA00022777"/>
    </source>
</evidence>
<dbReference type="CDD" id="cd16922">
    <property type="entry name" value="HATPase_EvgS-ArcB-TorS-like"/>
    <property type="match status" value="1"/>
</dbReference>
<dbReference type="InterPro" id="IPR005467">
    <property type="entry name" value="His_kinase_dom"/>
</dbReference>
<feature type="domain" description="Response regulatory" evidence="12">
    <location>
        <begin position="529"/>
        <end position="649"/>
    </location>
</feature>
<feature type="domain" description="HAMP" evidence="13">
    <location>
        <begin position="183"/>
        <end position="236"/>
    </location>
</feature>
<dbReference type="CDD" id="cd06225">
    <property type="entry name" value="HAMP"/>
    <property type="match status" value="1"/>
</dbReference>
<dbReference type="PROSITE" id="PS50110">
    <property type="entry name" value="RESPONSE_REGULATORY"/>
    <property type="match status" value="2"/>
</dbReference>
<keyword evidence="10" id="KW-0812">Transmembrane</keyword>
<dbReference type="SUPFAM" id="SSF55874">
    <property type="entry name" value="ATPase domain of HSP90 chaperone/DNA topoisomerase II/histidine kinase"/>
    <property type="match status" value="1"/>
</dbReference>
<sequence>MFKFSKLSIERKLRYAMMTTAEIGLLFSLIVYSVTDYMKSKEAMMERMQNLAEVFATNSQAAVYFEDEAAAQELLLGLEVVSQVNEAHLLLKDGSILASYIRDSEPTFDMPMAPPEKRLVILTSEWMDVGKAISFQNRAIGTILIRASLAPLYKQITINIASAVLITIIAIIISYIAAFRLQRVISNPITELAGAMKQVSASQIFSSPVKKKSDDEIGQLYDSFDEMLTQIQKRDEKLNKHKEELERTVHLRTEALNIANQNLKQAMTDANDAKEAALDAAKAKSSFLANMSHEIRTPMNGVLGMLDLLKDTELDRGQKDYLDTAYGSADALLQIINDILDFSKIEAGKLELEKIDMSPSTLAEDVSALLASRAREKKIELSCYTDVNMPPAVKGDPVRLRQVLTNLLGNAVKFTESGEVVVRALYNGKKSGEHIVRFEVEDTGIGIPADVVPKLFQPFTQADGSTTRKFGGTGLGLTISRQLVELMDGELQVKSTPGEGSCFFFEIEMGHTEGIVKQPKERKPIGDIYALVVDDNHTNREIMHKYLEAWGIDHTTADCGARALEKMQDAVTAGRPFDIAYLDMQMPEMDGIALSKAIASDPSLSKCRRIMLTSAGQMKEKEQVRAKLHGSLSKPFRQSQVLDLTMEVMNREVHIEAVPTPGKEDDDSHFSQDYKLLLVEDNPVNQKVALAMLKKIKLTNVDVAVNGQEAVEMSEKCDYDLVLMDCQMPVMSGYEATGAIRKREVAEGDNSRLNIIAMTANAMEGDREKCIEAGMDDYISKPIKVETLQDMLTKWLEA</sequence>
<reference evidence="14 15" key="1">
    <citation type="submission" date="2022-05" db="EMBL/GenBank/DDBJ databases">
        <authorList>
            <person name="Park J.-S."/>
        </authorList>
    </citation>
    <scope>NUCLEOTIDE SEQUENCE [LARGE SCALE GENOMIC DNA]</scope>
    <source>
        <strain evidence="14 15">2012CJ34-2</strain>
    </source>
</reference>
<feature type="modified residue" description="4-aspartylphosphate" evidence="8">
    <location>
        <position position="583"/>
    </location>
</feature>
<comment type="caution">
    <text evidence="14">The sequence shown here is derived from an EMBL/GenBank/DDBJ whole genome shotgun (WGS) entry which is preliminary data.</text>
</comment>
<keyword evidence="9" id="KW-0175">Coiled coil</keyword>
<dbReference type="InterPro" id="IPR011006">
    <property type="entry name" value="CheY-like_superfamily"/>
</dbReference>
<keyword evidence="10" id="KW-1133">Transmembrane helix</keyword>
<keyword evidence="15" id="KW-1185">Reference proteome</keyword>